<dbReference type="EMBL" id="JAWDGP010000265">
    <property type="protein sequence ID" value="KAK3802153.1"/>
    <property type="molecule type" value="Genomic_DNA"/>
</dbReference>
<evidence type="ECO:0000256" key="1">
    <source>
        <dbReference type="SAM" id="MobiDB-lite"/>
    </source>
</evidence>
<feature type="compositionally biased region" description="Low complexity" evidence="1">
    <location>
        <begin position="77"/>
        <end position="92"/>
    </location>
</feature>
<keyword evidence="3" id="KW-1185">Reference proteome</keyword>
<accession>A0AAE1EDN0</accession>
<evidence type="ECO:0000313" key="3">
    <source>
        <dbReference type="Proteomes" id="UP001283361"/>
    </source>
</evidence>
<sequence>MPEQRGTLIKFLCHIATRTKDVSESRGLFVAGRRKRYGNDEAETARGSWRFGMKTDDAGPSKPYVTTSQACRDGLDSSRSSSPLSRSQHVAS</sequence>
<dbReference type="AlphaFoldDB" id="A0AAE1EDN0"/>
<name>A0AAE1EDN0_9GAST</name>
<evidence type="ECO:0000313" key="2">
    <source>
        <dbReference type="EMBL" id="KAK3802153.1"/>
    </source>
</evidence>
<organism evidence="2 3">
    <name type="scientific">Elysia crispata</name>
    <name type="common">lettuce slug</name>
    <dbReference type="NCBI Taxonomy" id="231223"/>
    <lineage>
        <taxon>Eukaryota</taxon>
        <taxon>Metazoa</taxon>
        <taxon>Spiralia</taxon>
        <taxon>Lophotrochozoa</taxon>
        <taxon>Mollusca</taxon>
        <taxon>Gastropoda</taxon>
        <taxon>Heterobranchia</taxon>
        <taxon>Euthyneura</taxon>
        <taxon>Panpulmonata</taxon>
        <taxon>Sacoglossa</taxon>
        <taxon>Placobranchoidea</taxon>
        <taxon>Plakobranchidae</taxon>
        <taxon>Elysia</taxon>
    </lineage>
</organism>
<feature type="region of interest" description="Disordered" evidence="1">
    <location>
        <begin position="51"/>
        <end position="92"/>
    </location>
</feature>
<reference evidence="2" key="1">
    <citation type="journal article" date="2023" name="G3 (Bethesda)">
        <title>A reference genome for the long-term kleptoplast-retaining sea slug Elysia crispata morphotype clarki.</title>
        <authorList>
            <person name="Eastman K.E."/>
            <person name="Pendleton A.L."/>
            <person name="Shaikh M.A."/>
            <person name="Suttiyut T."/>
            <person name="Ogas R."/>
            <person name="Tomko P."/>
            <person name="Gavelis G."/>
            <person name="Widhalm J.R."/>
            <person name="Wisecaver J.H."/>
        </authorList>
    </citation>
    <scope>NUCLEOTIDE SEQUENCE</scope>
    <source>
        <strain evidence="2">ECLA1</strain>
    </source>
</reference>
<comment type="caution">
    <text evidence="2">The sequence shown here is derived from an EMBL/GenBank/DDBJ whole genome shotgun (WGS) entry which is preliminary data.</text>
</comment>
<dbReference type="Proteomes" id="UP001283361">
    <property type="component" value="Unassembled WGS sequence"/>
</dbReference>
<protein>
    <submittedName>
        <fullName evidence="2">Uncharacterized protein</fullName>
    </submittedName>
</protein>
<proteinExistence type="predicted"/>
<gene>
    <name evidence="2" type="ORF">RRG08_050039</name>
</gene>